<evidence type="ECO:0000256" key="7">
    <source>
        <dbReference type="ARBA" id="ARBA00022989"/>
    </source>
</evidence>
<keyword evidence="3" id="KW-1003">Cell membrane</keyword>
<evidence type="ECO:0000256" key="14">
    <source>
        <dbReference type="SAM" id="MobiDB-lite"/>
    </source>
</evidence>
<keyword evidence="4 13" id="KW-0812">Transmembrane</keyword>
<keyword evidence="10" id="KW-1015">Disulfide bond</keyword>
<accession>A0A7R8W8S4</accession>
<keyword evidence="5" id="KW-0677">Repeat</keyword>
<dbReference type="CDD" id="cd13433">
    <property type="entry name" value="Na_channel_gate"/>
    <property type="match status" value="1"/>
</dbReference>
<dbReference type="OrthoDB" id="2984333at2759"/>
<evidence type="ECO:0000256" key="9">
    <source>
        <dbReference type="ARBA" id="ARBA00023136"/>
    </source>
</evidence>
<gene>
    <name evidence="16" type="ORF">CTOB1V02_LOCUS3808</name>
</gene>
<evidence type="ECO:0000313" key="16">
    <source>
        <dbReference type="EMBL" id="CAD7225878.1"/>
    </source>
</evidence>
<feature type="transmembrane region" description="Helical" evidence="13">
    <location>
        <begin position="295"/>
        <end position="318"/>
    </location>
</feature>
<evidence type="ECO:0000256" key="8">
    <source>
        <dbReference type="ARBA" id="ARBA00023065"/>
    </source>
</evidence>
<dbReference type="InterPro" id="IPR044564">
    <property type="entry name" value="Na_chnl_inactivation_gate"/>
</dbReference>
<evidence type="ECO:0000256" key="2">
    <source>
        <dbReference type="ARBA" id="ARBA00022448"/>
    </source>
</evidence>
<dbReference type="Gene3D" id="1.10.287.70">
    <property type="match status" value="2"/>
</dbReference>
<organism evidence="16">
    <name type="scientific">Cyprideis torosa</name>
    <dbReference type="NCBI Taxonomy" id="163714"/>
    <lineage>
        <taxon>Eukaryota</taxon>
        <taxon>Metazoa</taxon>
        <taxon>Ecdysozoa</taxon>
        <taxon>Arthropoda</taxon>
        <taxon>Crustacea</taxon>
        <taxon>Oligostraca</taxon>
        <taxon>Ostracoda</taxon>
        <taxon>Podocopa</taxon>
        <taxon>Podocopida</taxon>
        <taxon>Cytherocopina</taxon>
        <taxon>Cytheroidea</taxon>
        <taxon>Cytherideidae</taxon>
        <taxon>Cyprideis</taxon>
    </lineage>
</organism>
<evidence type="ECO:0000256" key="10">
    <source>
        <dbReference type="ARBA" id="ARBA00023157"/>
    </source>
</evidence>
<feature type="domain" description="Ion transport" evidence="15">
    <location>
        <begin position="189"/>
        <end position="328"/>
    </location>
</feature>
<proteinExistence type="inferred from homology"/>
<dbReference type="EMBL" id="OB660682">
    <property type="protein sequence ID" value="CAD7225878.1"/>
    <property type="molecule type" value="Genomic_DNA"/>
</dbReference>
<evidence type="ECO:0000256" key="5">
    <source>
        <dbReference type="ARBA" id="ARBA00022737"/>
    </source>
</evidence>
<dbReference type="SUPFAM" id="SSF81324">
    <property type="entry name" value="Voltage-gated potassium channels"/>
    <property type="match status" value="1"/>
</dbReference>
<keyword evidence="6" id="KW-0106">Calcium</keyword>
<dbReference type="Pfam" id="PF00520">
    <property type="entry name" value="Ion_trans"/>
    <property type="match status" value="3"/>
</dbReference>
<sequence>ATFEGWMEIMQDAVDARGIDLQPEPDYNLTAYVYFVVFIVFGSFFTLNLFIGYDGGFLELLLTESQKNYYAALKKLSRQKPQRVIRRPTTPWMGRLYDLSMSRKFEMFIFFLIFCNMVSMAIEHYEMEQTYHDVLEGFNILFVSLFTVEFVIKVMGLRCWYFTVPWNIFDFVLLVLSWTALCLDHFLTAKGIRKLLFALAISLPALLNIGALLLLITFIYAILGMALFGDVIHNGAITATNNFETFARSMYLLFRLLTAAGWNDVVDALLVAPPDCDPQFNNLPNGNCGSFGITIFYFVSFIVINNLIIINMYIAIILENFSLAQEEEELGIVEDDIEMFYIHWAKYDPYASQFIKFNELGQFLHELDPPLQIRKPNGAAIVHFDLPICKGEKIHCLDVLHALVTYVLGDVDDSEELAQLRQQMDEKFKKQFPIRKKAEIVMTTLEWRKREKSARIIQEWFRGLKKKRQERTGSCRSRASSRGSFRVGEGLINSLSVMWGHSDATGEWSPNHGSQNGSRKSSRNSVCPSPSPSNFLPVPFSFSRRGSRASNKSAGEEGS</sequence>
<feature type="domain" description="Ion transport" evidence="15">
    <location>
        <begin position="2"/>
        <end position="52"/>
    </location>
</feature>
<dbReference type="PANTHER" id="PTHR10037:SF62">
    <property type="entry name" value="SODIUM CHANNEL PROTEIN 60E"/>
    <property type="match status" value="1"/>
</dbReference>
<dbReference type="PRINTS" id="PR00170">
    <property type="entry name" value="NACHANNEL"/>
</dbReference>
<comment type="subcellular location">
    <subcellularLocation>
        <location evidence="1 13">Cell membrane</location>
        <topology evidence="1 13">Multi-pass membrane protein</topology>
    </subcellularLocation>
</comment>
<reference evidence="16" key="1">
    <citation type="submission" date="2020-11" db="EMBL/GenBank/DDBJ databases">
        <authorList>
            <person name="Tran Van P."/>
        </authorList>
    </citation>
    <scope>NUCLEOTIDE SEQUENCE</scope>
</reference>
<keyword evidence="13" id="KW-0915">Sodium</keyword>
<evidence type="ECO:0000256" key="4">
    <source>
        <dbReference type="ARBA" id="ARBA00022692"/>
    </source>
</evidence>
<feature type="transmembrane region" description="Helical" evidence="13">
    <location>
        <begin position="195"/>
        <end position="223"/>
    </location>
</feature>
<dbReference type="InterPro" id="IPR005821">
    <property type="entry name" value="Ion_trans_dom"/>
</dbReference>
<comment type="similarity">
    <text evidence="12">Belongs to the calcium channel alpha-1 subunit (TC 1.A.1.11) family.</text>
</comment>
<keyword evidence="8 13" id="KW-0406">Ion transport</keyword>
<dbReference type="GO" id="GO:0001518">
    <property type="term" value="C:voltage-gated sodium channel complex"/>
    <property type="evidence" value="ECO:0007669"/>
    <property type="project" value="UniProtKB-UniRule"/>
</dbReference>
<keyword evidence="9 13" id="KW-0472">Membrane</keyword>
<evidence type="ECO:0000256" key="1">
    <source>
        <dbReference type="ARBA" id="ARBA00004651"/>
    </source>
</evidence>
<dbReference type="InterPro" id="IPR001696">
    <property type="entry name" value="Na_channel_asu"/>
</dbReference>
<feature type="transmembrane region" description="Helical" evidence="13">
    <location>
        <begin position="31"/>
        <end position="53"/>
    </location>
</feature>
<comment type="caution">
    <text evidence="13">Lacks conserved residue(s) required for the propagation of feature annotation.</text>
</comment>
<name>A0A7R8W8S4_9CRUS</name>
<keyword evidence="11" id="KW-0325">Glycoprotein</keyword>
<dbReference type="AlphaFoldDB" id="A0A7R8W8S4"/>
<evidence type="ECO:0000256" key="12">
    <source>
        <dbReference type="ARBA" id="ARBA00061395"/>
    </source>
</evidence>
<comment type="similarity">
    <text evidence="13">Belongs to the sodium channel (TC 1.A.1.10) family.</text>
</comment>
<keyword evidence="13" id="KW-0407">Ion channel</keyword>
<evidence type="ECO:0000256" key="6">
    <source>
        <dbReference type="ARBA" id="ARBA00022837"/>
    </source>
</evidence>
<keyword evidence="2 13" id="KW-0813">Transport</keyword>
<feature type="non-terminal residue" evidence="16">
    <location>
        <position position="1"/>
    </location>
</feature>
<dbReference type="GO" id="GO:0019228">
    <property type="term" value="P:neuronal action potential"/>
    <property type="evidence" value="ECO:0007669"/>
    <property type="project" value="TreeGrafter"/>
</dbReference>
<dbReference type="Gene3D" id="1.20.120.350">
    <property type="entry name" value="Voltage-gated potassium channels. Chain C"/>
    <property type="match status" value="1"/>
</dbReference>
<dbReference type="Gene3D" id="1.10.238.10">
    <property type="entry name" value="EF-hand"/>
    <property type="match status" value="1"/>
</dbReference>
<keyword evidence="13" id="KW-0894">Sodium channel</keyword>
<feature type="region of interest" description="Disordered" evidence="14">
    <location>
        <begin position="506"/>
        <end position="559"/>
    </location>
</feature>
<evidence type="ECO:0000256" key="3">
    <source>
        <dbReference type="ARBA" id="ARBA00022475"/>
    </source>
</evidence>
<dbReference type="FunFam" id="1.10.287.70:FF:000093">
    <property type="entry name" value="Calcium channel subunit Cch1"/>
    <property type="match status" value="1"/>
</dbReference>
<dbReference type="InterPro" id="IPR027359">
    <property type="entry name" value="Volt_channel_dom_sf"/>
</dbReference>
<evidence type="ECO:0000256" key="11">
    <source>
        <dbReference type="ARBA" id="ARBA00023180"/>
    </source>
</evidence>
<protein>
    <recommendedName>
        <fullName evidence="13">Sodium channel protein</fullName>
    </recommendedName>
</protein>
<dbReference type="InterPro" id="IPR043203">
    <property type="entry name" value="VGCC_Ca_Na"/>
</dbReference>
<feature type="transmembrane region" description="Helical" evidence="13">
    <location>
        <begin position="164"/>
        <end position="183"/>
    </location>
</feature>
<feature type="transmembrane region" description="Helical" evidence="13">
    <location>
        <begin position="134"/>
        <end position="152"/>
    </location>
</feature>
<keyword evidence="13" id="KW-0851">Voltage-gated channel</keyword>
<dbReference type="PANTHER" id="PTHR10037">
    <property type="entry name" value="VOLTAGE-GATED CATION CHANNEL CALCIUM AND SODIUM"/>
    <property type="match status" value="1"/>
</dbReference>
<dbReference type="GO" id="GO:0086010">
    <property type="term" value="P:membrane depolarization during action potential"/>
    <property type="evidence" value="ECO:0007669"/>
    <property type="project" value="TreeGrafter"/>
</dbReference>
<dbReference type="GO" id="GO:0005248">
    <property type="term" value="F:voltage-gated sodium channel activity"/>
    <property type="evidence" value="ECO:0007669"/>
    <property type="project" value="InterPro"/>
</dbReference>
<feature type="transmembrane region" description="Helical" evidence="13">
    <location>
        <begin position="105"/>
        <end position="122"/>
    </location>
</feature>
<feature type="domain" description="Ion transport" evidence="15">
    <location>
        <begin position="103"/>
        <end position="183"/>
    </location>
</feature>
<evidence type="ECO:0000259" key="15">
    <source>
        <dbReference type="Pfam" id="PF00520"/>
    </source>
</evidence>
<keyword evidence="7 13" id="KW-1133">Transmembrane helix</keyword>
<feature type="compositionally biased region" description="Polar residues" evidence="14">
    <location>
        <begin position="511"/>
        <end position="534"/>
    </location>
</feature>
<comment type="function">
    <text evidence="13">Mediates the voltage-dependent sodium ion permeability of excitable membranes. Assuming opened or closed conformations in response to the voltage difference across the membrane, the protein forms a sodium-selective channel through which Na(+) ions may pass in accordance with their electrochemical gradient.</text>
</comment>
<evidence type="ECO:0000256" key="13">
    <source>
        <dbReference type="RuleBase" id="RU361132"/>
    </source>
</evidence>
<keyword evidence="13" id="KW-0739">Sodium transport</keyword>